<dbReference type="GeneID" id="59284941"/>
<feature type="compositionally biased region" description="Basic and acidic residues" evidence="1">
    <location>
        <begin position="1"/>
        <end position="10"/>
    </location>
</feature>
<feature type="region of interest" description="Disordered" evidence="1">
    <location>
        <begin position="1"/>
        <end position="49"/>
    </location>
</feature>
<reference evidence="2 3" key="1">
    <citation type="journal article" date="2020" name="Genomics">
        <title>Complete, high-quality genomes from long-read metagenomic sequencing of two wolf lichen thalli reveals enigmatic genome architecture.</title>
        <authorList>
            <person name="McKenzie S.K."/>
            <person name="Walston R.F."/>
            <person name="Allen J.L."/>
        </authorList>
    </citation>
    <scope>NUCLEOTIDE SEQUENCE [LARGE SCALE GENOMIC DNA]</scope>
    <source>
        <strain evidence="2">WasteWater2</strain>
    </source>
</reference>
<organism evidence="2 3">
    <name type="scientific">Letharia columbiana</name>
    <dbReference type="NCBI Taxonomy" id="112416"/>
    <lineage>
        <taxon>Eukaryota</taxon>
        <taxon>Fungi</taxon>
        <taxon>Dikarya</taxon>
        <taxon>Ascomycota</taxon>
        <taxon>Pezizomycotina</taxon>
        <taxon>Lecanoromycetes</taxon>
        <taxon>OSLEUM clade</taxon>
        <taxon>Lecanoromycetidae</taxon>
        <taxon>Lecanorales</taxon>
        <taxon>Lecanorineae</taxon>
        <taxon>Parmeliaceae</taxon>
        <taxon>Letharia</taxon>
    </lineage>
</organism>
<sequence>MSESGKGKEETSDEPSPDVKDNHLASGHAMTSGTGATTPGTSVILHIPPPTANGGHEIIDLERCLPITPIRQLHSEMALAATQTPLLRHLSRTRDAARPEEDFDLKPIEAHEFTPIRRHRRPNPQLPNLGDYYADDGDIQDLLDSKPKPGSGRSRISLEA</sequence>
<dbReference type="EMBL" id="JACCJC010000008">
    <property type="protein sequence ID" value="KAF6238766.1"/>
    <property type="molecule type" value="Genomic_DNA"/>
</dbReference>
<keyword evidence="3" id="KW-1185">Reference proteome</keyword>
<accession>A0A8H6L7V7</accession>
<feature type="region of interest" description="Disordered" evidence="1">
    <location>
        <begin position="114"/>
        <end position="160"/>
    </location>
</feature>
<feature type="compositionally biased region" description="Low complexity" evidence="1">
    <location>
        <begin position="31"/>
        <end position="42"/>
    </location>
</feature>
<evidence type="ECO:0000256" key="1">
    <source>
        <dbReference type="SAM" id="MobiDB-lite"/>
    </source>
</evidence>
<dbReference type="AlphaFoldDB" id="A0A8H6L7V7"/>
<evidence type="ECO:0000313" key="3">
    <source>
        <dbReference type="Proteomes" id="UP000578531"/>
    </source>
</evidence>
<gene>
    <name evidence="2" type="ORF">HO173_003273</name>
</gene>
<evidence type="ECO:0000313" key="2">
    <source>
        <dbReference type="EMBL" id="KAF6238766.1"/>
    </source>
</evidence>
<proteinExistence type="predicted"/>
<protein>
    <submittedName>
        <fullName evidence="2">Uncharacterized protein</fullName>
    </submittedName>
</protein>
<dbReference type="RefSeq" id="XP_037168065.1">
    <property type="nucleotide sequence ID" value="XM_037305200.1"/>
</dbReference>
<dbReference type="Proteomes" id="UP000578531">
    <property type="component" value="Unassembled WGS sequence"/>
</dbReference>
<comment type="caution">
    <text evidence="2">The sequence shown here is derived from an EMBL/GenBank/DDBJ whole genome shotgun (WGS) entry which is preliminary data.</text>
</comment>
<name>A0A8H6L7V7_9LECA</name>